<dbReference type="SUPFAM" id="SSF57903">
    <property type="entry name" value="FYVE/PHD zinc finger"/>
    <property type="match status" value="1"/>
</dbReference>
<reference evidence="3" key="1">
    <citation type="submission" date="2015-05" db="EMBL/GenBank/DDBJ databases">
        <authorList>
            <person name="Fogelqvist Johan"/>
        </authorList>
    </citation>
    <scope>NUCLEOTIDE SEQUENCE [LARGE SCALE GENOMIC DNA]</scope>
</reference>
<organism evidence="2 3">
    <name type="scientific">Verticillium longisporum</name>
    <name type="common">Verticillium dahliae var. longisporum</name>
    <dbReference type="NCBI Taxonomy" id="100787"/>
    <lineage>
        <taxon>Eukaryota</taxon>
        <taxon>Fungi</taxon>
        <taxon>Dikarya</taxon>
        <taxon>Ascomycota</taxon>
        <taxon>Pezizomycotina</taxon>
        <taxon>Sordariomycetes</taxon>
        <taxon>Hypocreomycetidae</taxon>
        <taxon>Glomerellales</taxon>
        <taxon>Plectosphaerellaceae</taxon>
        <taxon>Verticillium</taxon>
    </lineage>
</organism>
<proteinExistence type="predicted"/>
<dbReference type="EMBL" id="CVQI01036273">
    <property type="protein sequence ID" value="CRK47134.1"/>
    <property type="molecule type" value="Genomic_DNA"/>
</dbReference>
<protein>
    <recommendedName>
        <fullName evidence="4">PHD-type domain-containing protein</fullName>
    </recommendedName>
</protein>
<feature type="region of interest" description="Disordered" evidence="1">
    <location>
        <begin position="1"/>
        <end position="45"/>
    </location>
</feature>
<gene>
    <name evidence="2" type="ORF">BN1723_007359</name>
</gene>
<evidence type="ECO:0000313" key="3">
    <source>
        <dbReference type="Proteomes" id="UP000045706"/>
    </source>
</evidence>
<dbReference type="AlphaFoldDB" id="A0A0G4NL24"/>
<evidence type="ECO:0000313" key="2">
    <source>
        <dbReference type="EMBL" id="CRK47134.1"/>
    </source>
</evidence>
<accession>A0A0G4NL24</accession>
<feature type="non-terminal residue" evidence="2">
    <location>
        <position position="79"/>
    </location>
</feature>
<evidence type="ECO:0008006" key="4">
    <source>
        <dbReference type="Google" id="ProtNLM"/>
    </source>
</evidence>
<dbReference type="InterPro" id="IPR013083">
    <property type="entry name" value="Znf_RING/FYVE/PHD"/>
</dbReference>
<evidence type="ECO:0000256" key="1">
    <source>
        <dbReference type="SAM" id="MobiDB-lite"/>
    </source>
</evidence>
<dbReference type="Gene3D" id="3.30.40.10">
    <property type="entry name" value="Zinc/RING finger domain, C3HC4 (zinc finger)"/>
    <property type="match status" value="1"/>
</dbReference>
<name>A0A0G4NL24_VERLO</name>
<dbReference type="Proteomes" id="UP000045706">
    <property type="component" value="Unassembled WGS sequence"/>
</dbReference>
<dbReference type="InterPro" id="IPR011011">
    <property type="entry name" value="Znf_FYVE_PHD"/>
</dbReference>
<sequence>MSESEPRRSVRATKGQHTKAFDDQPLEAPKKRGRKKKQQQELEPEEEIIRCVCGATDQDDDEDDQVWVACDTCGAWQHN</sequence>